<dbReference type="Proteomes" id="UP000693970">
    <property type="component" value="Unassembled WGS sequence"/>
</dbReference>
<name>A0A9K3LSA7_9STRA</name>
<reference evidence="1" key="2">
    <citation type="submission" date="2021-04" db="EMBL/GenBank/DDBJ databases">
        <authorList>
            <person name="Podell S."/>
        </authorList>
    </citation>
    <scope>NUCLEOTIDE SEQUENCE</scope>
    <source>
        <strain evidence="1">Hildebrandi</strain>
    </source>
</reference>
<keyword evidence="2" id="KW-1185">Reference proteome</keyword>
<dbReference type="AlphaFoldDB" id="A0A9K3LSA7"/>
<accession>A0A9K3LSA7</accession>
<evidence type="ECO:0000313" key="1">
    <source>
        <dbReference type="EMBL" id="KAG7367643.1"/>
    </source>
</evidence>
<dbReference type="EMBL" id="JAGRRH010000007">
    <property type="protein sequence ID" value="KAG7367643.1"/>
    <property type="molecule type" value="Genomic_DNA"/>
</dbReference>
<comment type="caution">
    <text evidence="1">The sequence shown here is derived from an EMBL/GenBank/DDBJ whole genome shotgun (WGS) entry which is preliminary data.</text>
</comment>
<dbReference type="OrthoDB" id="10677961at2759"/>
<protein>
    <submittedName>
        <fullName evidence="1">Uncharacterized protein</fullName>
    </submittedName>
</protein>
<sequence length="615" mass="66797">MQTHGLHCGSLFLTVPSDRRASNMTFSHDSKTKMLLTALVLCLLRHSLVAVDASNANLSPEKNSNNNPHHWSLRNGLPTAAAIGHNDNVDLAAIVSDLVSRIQTLEDTLQEQTSTILQMQSKLEQAHHLHRFLEGNDDCLPEFKLTTDGGRCDFKNVVRFQNKTIFNDDAQFNENVEFDRDADCMPIAFFDEHNIKTCIMKDNFTYIADVDFLNKTTFKNDSEVIFDKKAVFKNKTFFQDDAKFEDDVFIENTHKEISFKVGGKVKIEFAPDYTIHINKDTTFSKKVNIHDDLDVADDLSVDGHTYLHSATVNRDLNVEGDATVGGLLNANHGISVKGGINLRTGKLEVQRDGMHVIGHSTFVDDVLMESNLEVLGEKIYSGDVTVSGALTVNGGATIYNGALVDDGPPPARRLTRKLNGGGEALIVNGKTLINDMLVITTPPRSGDALTVNGITTMNGGGVEPTLNVVGDGRFTGKIVAETLDTPPPVSSPLDASESTVVTVSASDVIDMLRSYTGGPVQIQALEVTGDLKTQNLQVESSAKVGSERILTTADAGSIVGSSTTDDTETIVECACSKDDIVQTLLGADVTLGTVQADAYEIWDTVNLVYVDFEGR</sequence>
<gene>
    <name evidence="1" type="ORF">IV203_030314</name>
</gene>
<proteinExistence type="predicted"/>
<organism evidence="1 2">
    <name type="scientific">Nitzschia inconspicua</name>
    <dbReference type="NCBI Taxonomy" id="303405"/>
    <lineage>
        <taxon>Eukaryota</taxon>
        <taxon>Sar</taxon>
        <taxon>Stramenopiles</taxon>
        <taxon>Ochrophyta</taxon>
        <taxon>Bacillariophyta</taxon>
        <taxon>Bacillariophyceae</taxon>
        <taxon>Bacillariophycidae</taxon>
        <taxon>Bacillariales</taxon>
        <taxon>Bacillariaceae</taxon>
        <taxon>Nitzschia</taxon>
    </lineage>
</organism>
<reference evidence="1" key="1">
    <citation type="journal article" date="2021" name="Sci. Rep.">
        <title>Diploid genomic architecture of Nitzschia inconspicua, an elite biomass production diatom.</title>
        <authorList>
            <person name="Oliver A."/>
            <person name="Podell S."/>
            <person name="Pinowska A."/>
            <person name="Traller J.C."/>
            <person name="Smith S.R."/>
            <person name="McClure R."/>
            <person name="Beliaev A."/>
            <person name="Bohutskyi P."/>
            <person name="Hill E.A."/>
            <person name="Rabines A."/>
            <person name="Zheng H."/>
            <person name="Allen L.Z."/>
            <person name="Kuo A."/>
            <person name="Grigoriev I.V."/>
            <person name="Allen A.E."/>
            <person name="Hazlebeck D."/>
            <person name="Allen E.E."/>
        </authorList>
    </citation>
    <scope>NUCLEOTIDE SEQUENCE</scope>
    <source>
        <strain evidence="1">Hildebrandi</strain>
    </source>
</reference>
<evidence type="ECO:0000313" key="2">
    <source>
        <dbReference type="Proteomes" id="UP000693970"/>
    </source>
</evidence>